<keyword evidence="1" id="KW-0732">Signal</keyword>
<evidence type="ECO:0000256" key="1">
    <source>
        <dbReference type="SAM" id="SignalP"/>
    </source>
</evidence>
<dbReference type="EMBL" id="CP089983">
    <property type="protein sequence ID" value="WXB04781.1"/>
    <property type="molecule type" value="Genomic_DNA"/>
</dbReference>
<evidence type="ECO:0000259" key="2">
    <source>
        <dbReference type="Pfam" id="PF16313"/>
    </source>
</evidence>
<dbReference type="InterPro" id="IPR032534">
    <property type="entry name" value="EcxA_zinc-bd"/>
</dbReference>
<keyword evidence="3" id="KW-0645">Protease</keyword>
<sequence length="749" mass="81425">MSKLKCVVFPSLLMAVGCANESTPGAGGSPSVLQQGQEFVSISRTVSSDVSKTVAALQPKALPDANAPQSFYLAINKSELNQKYFLSAYGKQAYPFTSYGAPAGAATSLGTRVVTFRVQNGKLFVFDVQDGRATSDTFDPTLIIEAYPIVEGYAPFDNLPGSDDYVLFDPAAGLNRFGVVSDRYASGVAPKHFQVDLSYMQNFRRIHDGTTFEQVFTGTLDDTAPGNPDALGGLHTVSGTLGIALRHYSEGEGFTPSPMSSFSKPYFVNGKYFTDPLLVKNGGSSMNWAIKWNIRPGMKPITWVISDEFVKAQRLYPKYDILGAIKAGIENWNEVFGFRVLEARMATPEDSYADDDKNFFIYDADPGFNTAFANMRVNPNSGEIRGASIYLSQIFIKLAIDTFDPQPGASAVAAPEARPASPEITWGGLRSARLCNLWGGSMAEAMENVRTMEAHAGSGGTPAEKVSRVLAEISLHEMGHALGLMHNFKGSLVPLPQQNSVMDYLLRPDAVDGNRDHPGPYDHDALKLLYGMSTQDPPQPFCMDDDVWSDPACGLFDRTEDPLEKHWGATYRELLESHLKGQLPLSGVRDGFINATAAFLRAGSPLDQERAWKLLDGPLAIGVDHTADEAAYPGYTARMSTFQNVLLNRLFNDPVSMRGNITNNPVLTGETLTKFVTTLKSVIVNSDGYRGWKTRRSAVDVLKTIQVQPAHEALSQARATLAGANPAAGSLEADLIARIDAATHPYYIK</sequence>
<dbReference type="RefSeq" id="WP_394834425.1">
    <property type="nucleotide sequence ID" value="NZ_CP089929.1"/>
</dbReference>
<feature type="chain" id="PRO_5045152583" evidence="1">
    <location>
        <begin position="20"/>
        <end position="749"/>
    </location>
</feature>
<keyword evidence="3" id="KW-0378">Hydrolase</keyword>
<dbReference type="InterPro" id="IPR024079">
    <property type="entry name" value="MetalloPept_cat_dom_sf"/>
</dbReference>
<dbReference type="SUPFAM" id="SSF55486">
    <property type="entry name" value="Metalloproteases ('zincins'), catalytic domain"/>
    <property type="match status" value="1"/>
</dbReference>
<evidence type="ECO:0000313" key="4">
    <source>
        <dbReference type="Proteomes" id="UP001374803"/>
    </source>
</evidence>
<name>A0ABZ2L6C6_9BACT</name>
<keyword evidence="4" id="KW-1185">Reference proteome</keyword>
<dbReference type="GO" id="GO:0008237">
    <property type="term" value="F:metallopeptidase activity"/>
    <property type="evidence" value="ECO:0007669"/>
    <property type="project" value="UniProtKB-KW"/>
</dbReference>
<dbReference type="Gene3D" id="3.40.390.10">
    <property type="entry name" value="Collagenase (Catalytic Domain)"/>
    <property type="match status" value="1"/>
</dbReference>
<proteinExistence type="predicted"/>
<feature type="signal peptide" evidence="1">
    <location>
        <begin position="1"/>
        <end position="19"/>
    </location>
</feature>
<gene>
    <name evidence="3" type="ORF">LVJ94_48790</name>
</gene>
<evidence type="ECO:0000313" key="3">
    <source>
        <dbReference type="EMBL" id="WXB04781.1"/>
    </source>
</evidence>
<dbReference type="Pfam" id="PF16313">
    <property type="entry name" value="DUF4953"/>
    <property type="match status" value="1"/>
</dbReference>
<reference evidence="3" key="1">
    <citation type="submission" date="2021-12" db="EMBL/GenBank/DDBJ databases">
        <title>Discovery of the Pendulisporaceae a myxobacterial family with distinct sporulation behavior and unique specialized metabolism.</title>
        <authorList>
            <person name="Garcia R."/>
            <person name="Popoff A."/>
            <person name="Bader C.D."/>
            <person name="Loehr J."/>
            <person name="Walesch S."/>
            <person name="Walt C."/>
            <person name="Boldt J."/>
            <person name="Bunk B."/>
            <person name="Haeckl F.J.F.P.J."/>
            <person name="Gunesch A.P."/>
            <person name="Birkelbach J."/>
            <person name="Nuebel U."/>
            <person name="Pietschmann T."/>
            <person name="Bach T."/>
            <person name="Mueller R."/>
        </authorList>
    </citation>
    <scope>NUCLEOTIDE SEQUENCE</scope>
    <source>
        <strain evidence="3">MSr11367</strain>
    </source>
</reference>
<keyword evidence="3" id="KW-0482">Metalloprotease</keyword>
<dbReference type="Proteomes" id="UP001374803">
    <property type="component" value="Chromosome"/>
</dbReference>
<protein>
    <submittedName>
        <fullName evidence="3">Zinc-dependent metalloprotease</fullName>
    </submittedName>
</protein>
<feature type="domain" description="EcxA zinc-binding" evidence="2">
    <location>
        <begin position="462"/>
        <end position="531"/>
    </location>
</feature>
<dbReference type="PROSITE" id="PS51257">
    <property type="entry name" value="PROKAR_LIPOPROTEIN"/>
    <property type="match status" value="1"/>
</dbReference>
<accession>A0ABZ2L6C6</accession>
<organism evidence="3 4">
    <name type="scientific">Pendulispora rubella</name>
    <dbReference type="NCBI Taxonomy" id="2741070"/>
    <lineage>
        <taxon>Bacteria</taxon>
        <taxon>Pseudomonadati</taxon>
        <taxon>Myxococcota</taxon>
        <taxon>Myxococcia</taxon>
        <taxon>Myxococcales</taxon>
        <taxon>Sorangiineae</taxon>
        <taxon>Pendulisporaceae</taxon>
        <taxon>Pendulispora</taxon>
    </lineage>
</organism>